<dbReference type="InterPro" id="IPR029032">
    <property type="entry name" value="AhpD-like"/>
</dbReference>
<sequence length="286" mass="30797">MSKLSQPLKALIAAASARPNTLPAPPYIRSVYERLRKEAASKSVGTSSWLTISTATTMTMNSPDALTQLFLLATSTPEGKAESVQTAELMREVGLKCIGFNGVPRTINCLGAFRASLPSEVVSALSTKPTRTPTTENIDDIIERGRTLWTSIYHPFDEKLYWKLADSHPDLPVHIVNHEYGGLFADPPELGHKSGAKVGRVLTSLTAVSCLRAQTGVGPQVTSHIFGLRKAFDDGSYKARGEFPVEGGEWLATDEGNIWILNSVDAIVEALGDKKGSSFAPGMAKL</sequence>
<evidence type="ECO:0000313" key="1">
    <source>
        <dbReference type="EMBL" id="KIN01642.1"/>
    </source>
</evidence>
<proteinExistence type="predicted"/>
<keyword evidence="2" id="KW-1185">Reference proteome</keyword>
<reference evidence="1 2" key="1">
    <citation type="submission" date="2014-04" db="EMBL/GenBank/DDBJ databases">
        <authorList>
            <consortium name="DOE Joint Genome Institute"/>
            <person name="Kuo A."/>
            <person name="Martino E."/>
            <person name="Perotto S."/>
            <person name="Kohler A."/>
            <person name="Nagy L.G."/>
            <person name="Floudas D."/>
            <person name="Copeland A."/>
            <person name="Barry K.W."/>
            <person name="Cichocki N."/>
            <person name="Veneault-Fourrey C."/>
            <person name="LaButti K."/>
            <person name="Lindquist E.A."/>
            <person name="Lipzen A."/>
            <person name="Lundell T."/>
            <person name="Morin E."/>
            <person name="Murat C."/>
            <person name="Sun H."/>
            <person name="Tunlid A."/>
            <person name="Henrissat B."/>
            <person name="Grigoriev I.V."/>
            <person name="Hibbett D.S."/>
            <person name="Martin F."/>
            <person name="Nordberg H.P."/>
            <person name="Cantor M.N."/>
            <person name="Hua S.X."/>
        </authorList>
    </citation>
    <scope>NUCLEOTIDE SEQUENCE [LARGE SCALE GENOMIC DNA]</scope>
    <source>
        <strain evidence="1 2">Zn</strain>
    </source>
</reference>
<name>A0A0C3HH47_OIDMZ</name>
<dbReference type="HOGENOM" id="CLU_069193_0_0_1"/>
<reference evidence="2" key="2">
    <citation type="submission" date="2015-01" db="EMBL/GenBank/DDBJ databases">
        <title>Evolutionary Origins and Diversification of the Mycorrhizal Mutualists.</title>
        <authorList>
            <consortium name="DOE Joint Genome Institute"/>
            <consortium name="Mycorrhizal Genomics Consortium"/>
            <person name="Kohler A."/>
            <person name="Kuo A."/>
            <person name="Nagy L.G."/>
            <person name="Floudas D."/>
            <person name="Copeland A."/>
            <person name="Barry K.W."/>
            <person name="Cichocki N."/>
            <person name="Veneault-Fourrey C."/>
            <person name="LaButti K."/>
            <person name="Lindquist E.A."/>
            <person name="Lipzen A."/>
            <person name="Lundell T."/>
            <person name="Morin E."/>
            <person name="Murat C."/>
            <person name="Riley R."/>
            <person name="Ohm R."/>
            <person name="Sun H."/>
            <person name="Tunlid A."/>
            <person name="Henrissat B."/>
            <person name="Grigoriev I.V."/>
            <person name="Hibbett D.S."/>
            <person name="Martin F."/>
        </authorList>
    </citation>
    <scope>NUCLEOTIDE SEQUENCE [LARGE SCALE GENOMIC DNA]</scope>
    <source>
        <strain evidence="2">Zn</strain>
    </source>
</reference>
<protein>
    <recommendedName>
        <fullName evidence="3">Dol-P-Man:Man(5)GlcNAc(2)-PP-Dol alpha-1,3-mannosyltransferase</fullName>
    </recommendedName>
</protein>
<evidence type="ECO:0000313" key="2">
    <source>
        <dbReference type="Proteomes" id="UP000054321"/>
    </source>
</evidence>
<dbReference type="STRING" id="913774.A0A0C3HH47"/>
<dbReference type="InterPro" id="IPR052999">
    <property type="entry name" value="PTS1_Protein"/>
</dbReference>
<dbReference type="AlphaFoldDB" id="A0A0C3HH47"/>
<gene>
    <name evidence="1" type="ORF">OIDMADRAFT_18594</name>
</gene>
<dbReference type="InParanoid" id="A0A0C3HH47"/>
<dbReference type="PANTHER" id="PTHR28180:SF2">
    <property type="entry name" value="PEROXISOMAL PROTEIN 2"/>
    <property type="match status" value="1"/>
</dbReference>
<dbReference type="FunCoup" id="A0A0C3HH47">
    <property type="interactions" value="15"/>
</dbReference>
<dbReference type="EMBL" id="KN832875">
    <property type="protein sequence ID" value="KIN01642.1"/>
    <property type="molecule type" value="Genomic_DNA"/>
</dbReference>
<organism evidence="1 2">
    <name type="scientific">Oidiodendron maius (strain Zn)</name>
    <dbReference type="NCBI Taxonomy" id="913774"/>
    <lineage>
        <taxon>Eukaryota</taxon>
        <taxon>Fungi</taxon>
        <taxon>Dikarya</taxon>
        <taxon>Ascomycota</taxon>
        <taxon>Pezizomycotina</taxon>
        <taxon>Leotiomycetes</taxon>
        <taxon>Leotiomycetes incertae sedis</taxon>
        <taxon>Myxotrichaceae</taxon>
        <taxon>Oidiodendron</taxon>
    </lineage>
</organism>
<dbReference type="SUPFAM" id="SSF69118">
    <property type="entry name" value="AhpD-like"/>
    <property type="match status" value="1"/>
</dbReference>
<dbReference type="PANTHER" id="PTHR28180">
    <property type="entry name" value="CONSERVED MITOCHONDRIAL PROTEIN-RELATED"/>
    <property type="match status" value="1"/>
</dbReference>
<dbReference type="Gene3D" id="1.20.1290.10">
    <property type="entry name" value="AhpD-like"/>
    <property type="match status" value="1"/>
</dbReference>
<accession>A0A0C3HH47</accession>
<dbReference type="OrthoDB" id="5392202at2759"/>
<dbReference type="Proteomes" id="UP000054321">
    <property type="component" value="Unassembled WGS sequence"/>
</dbReference>
<evidence type="ECO:0008006" key="3">
    <source>
        <dbReference type="Google" id="ProtNLM"/>
    </source>
</evidence>